<keyword evidence="1" id="KW-0808">Transferase</keyword>
<sequence length="202" mass="20805">MTAFATVVLAGGTGERLGGVDKAAIEVAGVSLLDGVLLATTAAETTVIVGQARPTVRDVAWAREDPPGTGPLAGLFAGVEALGPDAPGLTAVFATDLTRLGAADVRRLVNALATTPEAEADAALFVDAEGRRQPLAAVYRTAVLTRVLRSLLPLDGKPVRALVKLLGVVEVPDHGASQDCDTPEQLARLKSDEPDQPDEPDD</sequence>
<feature type="region of interest" description="Disordered" evidence="2">
    <location>
        <begin position="173"/>
        <end position="202"/>
    </location>
</feature>
<feature type="domain" description="MobA-like NTP transferase" evidence="3">
    <location>
        <begin position="7"/>
        <end position="150"/>
    </location>
</feature>
<dbReference type="InterPro" id="IPR029044">
    <property type="entry name" value="Nucleotide-diphossugar_trans"/>
</dbReference>
<organism evidence="4 5">
    <name type="scientific">Kineosporia succinea</name>
    <dbReference type="NCBI Taxonomy" id="84632"/>
    <lineage>
        <taxon>Bacteria</taxon>
        <taxon>Bacillati</taxon>
        <taxon>Actinomycetota</taxon>
        <taxon>Actinomycetes</taxon>
        <taxon>Kineosporiales</taxon>
        <taxon>Kineosporiaceae</taxon>
        <taxon>Kineosporia</taxon>
    </lineage>
</organism>
<dbReference type="SUPFAM" id="SSF53448">
    <property type="entry name" value="Nucleotide-diphospho-sugar transferases"/>
    <property type="match status" value="1"/>
</dbReference>
<dbReference type="Gene3D" id="3.90.550.10">
    <property type="entry name" value="Spore Coat Polysaccharide Biosynthesis Protein SpsA, Chain A"/>
    <property type="match status" value="1"/>
</dbReference>
<gene>
    <name evidence="4" type="ORF">J2S57_002401</name>
</gene>
<evidence type="ECO:0000259" key="3">
    <source>
        <dbReference type="Pfam" id="PF12804"/>
    </source>
</evidence>
<reference evidence="4 5" key="1">
    <citation type="submission" date="2023-07" db="EMBL/GenBank/DDBJ databases">
        <title>Sequencing the genomes of 1000 actinobacteria strains.</title>
        <authorList>
            <person name="Klenk H.-P."/>
        </authorList>
    </citation>
    <scope>NUCLEOTIDE SEQUENCE [LARGE SCALE GENOMIC DNA]</scope>
    <source>
        <strain evidence="4 5">DSM 44388</strain>
    </source>
</reference>
<protein>
    <submittedName>
        <fullName evidence="4">Molybdopterin-guanine dinucleotide biosynthesis protein A</fullName>
    </submittedName>
</protein>
<evidence type="ECO:0000313" key="4">
    <source>
        <dbReference type="EMBL" id="MDP9826652.1"/>
    </source>
</evidence>
<dbReference type="PANTHER" id="PTHR19136">
    <property type="entry name" value="MOLYBDENUM COFACTOR GUANYLYLTRANSFERASE"/>
    <property type="match status" value="1"/>
</dbReference>
<dbReference type="Proteomes" id="UP001235712">
    <property type="component" value="Unassembled WGS sequence"/>
</dbReference>
<evidence type="ECO:0000313" key="5">
    <source>
        <dbReference type="Proteomes" id="UP001235712"/>
    </source>
</evidence>
<dbReference type="InterPro" id="IPR025877">
    <property type="entry name" value="MobA-like_NTP_Trfase"/>
</dbReference>
<dbReference type="PANTHER" id="PTHR19136:SF81">
    <property type="entry name" value="MOLYBDENUM COFACTOR GUANYLYLTRANSFERASE"/>
    <property type="match status" value="1"/>
</dbReference>
<accession>A0ABT9P2C6</accession>
<dbReference type="RefSeq" id="WP_307241677.1">
    <property type="nucleotide sequence ID" value="NZ_JAUSQZ010000001.1"/>
</dbReference>
<dbReference type="Pfam" id="PF12804">
    <property type="entry name" value="NTP_transf_3"/>
    <property type="match status" value="1"/>
</dbReference>
<evidence type="ECO:0000256" key="2">
    <source>
        <dbReference type="SAM" id="MobiDB-lite"/>
    </source>
</evidence>
<evidence type="ECO:0000256" key="1">
    <source>
        <dbReference type="ARBA" id="ARBA00022679"/>
    </source>
</evidence>
<proteinExistence type="predicted"/>
<dbReference type="EMBL" id="JAUSQZ010000001">
    <property type="protein sequence ID" value="MDP9826652.1"/>
    <property type="molecule type" value="Genomic_DNA"/>
</dbReference>
<comment type="caution">
    <text evidence="4">The sequence shown here is derived from an EMBL/GenBank/DDBJ whole genome shotgun (WGS) entry which is preliminary data.</text>
</comment>
<name>A0ABT9P2C6_9ACTN</name>
<keyword evidence="5" id="KW-1185">Reference proteome</keyword>